<dbReference type="Proteomes" id="UP000595437">
    <property type="component" value="Chromosome 12"/>
</dbReference>
<evidence type="ECO:0000313" key="2">
    <source>
        <dbReference type="EMBL" id="QQP37183.1"/>
    </source>
</evidence>
<feature type="region of interest" description="Disordered" evidence="1">
    <location>
        <begin position="35"/>
        <end position="57"/>
    </location>
</feature>
<dbReference type="AlphaFoldDB" id="A0A7T8GSU0"/>
<gene>
    <name evidence="2" type="ORF">FKW44_017380</name>
</gene>
<dbReference type="EMBL" id="CP045901">
    <property type="protein sequence ID" value="QQP37183.1"/>
    <property type="molecule type" value="Genomic_DNA"/>
</dbReference>
<organism evidence="2 3">
    <name type="scientific">Caligus rogercresseyi</name>
    <name type="common">Sea louse</name>
    <dbReference type="NCBI Taxonomy" id="217165"/>
    <lineage>
        <taxon>Eukaryota</taxon>
        <taxon>Metazoa</taxon>
        <taxon>Ecdysozoa</taxon>
        <taxon>Arthropoda</taxon>
        <taxon>Crustacea</taxon>
        <taxon>Multicrustacea</taxon>
        <taxon>Hexanauplia</taxon>
        <taxon>Copepoda</taxon>
        <taxon>Siphonostomatoida</taxon>
        <taxon>Caligidae</taxon>
        <taxon>Caligus</taxon>
    </lineage>
</organism>
<evidence type="ECO:0000256" key="1">
    <source>
        <dbReference type="SAM" id="MobiDB-lite"/>
    </source>
</evidence>
<feature type="compositionally biased region" description="Low complexity" evidence="1">
    <location>
        <begin position="35"/>
        <end position="49"/>
    </location>
</feature>
<accession>A0A7T8GSU0</accession>
<keyword evidence="3" id="KW-1185">Reference proteome</keyword>
<sequence>KLCIHSENRFHFLKDLVSSVPELTGDKDADLHSLLNNVSSNNHTNEPNNRTATRRKQ</sequence>
<evidence type="ECO:0000313" key="3">
    <source>
        <dbReference type="Proteomes" id="UP000595437"/>
    </source>
</evidence>
<feature type="non-terminal residue" evidence="2">
    <location>
        <position position="57"/>
    </location>
</feature>
<feature type="non-terminal residue" evidence="2">
    <location>
        <position position="1"/>
    </location>
</feature>
<protein>
    <submittedName>
        <fullName evidence="2">DR1associated protein 1 (Negative cofactor 2 alpha)</fullName>
    </submittedName>
</protein>
<name>A0A7T8GSU0_CALRO</name>
<proteinExistence type="predicted"/>
<dbReference type="OrthoDB" id="653904at2759"/>
<reference evidence="3" key="1">
    <citation type="submission" date="2021-01" db="EMBL/GenBank/DDBJ databases">
        <title>Caligus Genome Assembly.</title>
        <authorList>
            <person name="Gallardo-Escarate C."/>
        </authorList>
    </citation>
    <scope>NUCLEOTIDE SEQUENCE [LARGE SCALE GENOMIC DNA]</scope>
</reference>